<evidence type="ECO:0000259" key="2">
    <source>
        <dbReference type="PROSITE" id="PS50076"/>
    </source>
</evidence>
<name>A0ABR1TPF1_9PEZI</name>
<dbReference type="Proteomes" id="UP001480595">
    <property type="component" value="Unassembled WGS sequence"/>
</dbReference>
<proteinExistence type="predicted"/>
<dbReference type="Gene3D" id="1.10.287.110">
    <property type="entry name" value="DnaJ domain"/>
    <property type="match status" value="1"/>
</dbReference>
<organism evidence="3 4">
    <name type="scientific">Apiospora phragmitis</name>
    <dbReference type="NCBI Taxonomy" id="2905665"/>
    <lineage>
        <taxon>Eukaryota</taxon>
        <taxon>Fungi</taxon>
        <taxon>Dikarya</taxon>
        <taxon>Ascomycota</taxon>
        <taxon>Pezizomycotina</taxon>
        <taxon>Sordariomycetes</taxon>
        <taxon>Xylariomycetidae</taxon>
        <taxon>Amphisphaeriales</taxon>
        <taxon>Apiosporaceae</taxon>
        <taxon>Apiospora</taxon>
    </lineage>
</organism>
<feature type="region of interest" description="Disordered" evidence="1">
    <location>
        <begin position="462"/>
        <end position="527"/>
    </location>
</feature>
<dbReference type="InterPro" id="IPR001623">
    <property type="entry name" value="DnaJ_domain"/>
</dbReference>
<feature type="compositionally biased region" description="Polar residues" evidence="1">
    <location>
        <begin position="18"/>
        <end position="28"/>
    </location>
</feature>
<comment type="caution">
    <text evidence="3">The sequence shown here is derived from an EMBL/GenBank/DDBJ whole genome shotgun (WGS) entry which is preliminary data.</text>
</comment>
<dbReference type="CDD" id="cd06257">
    <property type="entry name" value="DnaJ"/>
    <property type="match status" value="1"/>
</dbReference>
<feature type="compositionally biased region" description="Basic and acidic residues" evidence="1">
    <location>
        <begin position="505"/>
        <end position="514"/>
    </location>
</feature>
<feature type="region of interest" description="Disordered" evidence="1">
    <location>
        <begin position="1"/>
        <end position="100"/>
    </location>
</feature>
<feature type="compositionally biased region" description="Basic and acidic residues" evidence="1">
    <location>
        <begin position="29"/>
        <end position="49"/>
    </location>
</feature>
<dbReference type="InterPro" id="IPR036869">
    <property type="entry name" value="J_dom_sf"/>
</dbReference>
<dbReference type="EMBL" id="JAQQWL010000011">
    <property type="protein sequence ID" value="KAK8048462.1"/>
    <property type="molecule type" value="Genomic_DNA"/>
</dbReference>
<feature type="compositionally biased region" description="Basic and acidic residues" evidence="1">
    <location>
        <begin position="1"/>
        <end position="13"/>
    </location>
</feature>
<feature type="domain" description="J" evidence="2">
    <location>
        <begin position="224"/>
        <end position="289"/>
    </location>
</feature>
<dbReference type="SUPFAM" id="SSF46565">
    <property type="entry name" value="Chaperone J-domain"/>
    <property type="match status" value="1"/>
</dbReference>
<evidence type="ECO:0000313" key="3">
    <source>
        <dbReference type="EMBL" id="KAK8048462.1"/>
    </source>
</evidence>
<dbReference type="Pfam" id="PF00226">
    <property type="entry name" value="DnaJ"/>
    <property type="match status" value="1"/>
</dbReference>
<feature type="compositionally biased region" description="Acidic residues" evidence="1">
    <location>
        <begin position="308"/>
        <end position="328"/>
    </location>
</feature>
<protein>
    <recommendedName>
        <fullName evidence="2">J domain-containing protein</fullName>
    </recommendedName>
</protein>
<keyword evidence="4" id="KW-1185">Reference proteome</keyword>
<feature type="compositionally biased region" description="Basic and acidic residues" evidence="1">
    <location>
        <begin position="75"/>
        <end position="84"/>
    </location>
</feature>
<reference evidence="3 4" key="1">
    <citation type="submission" date="2023-01" db="EMBL/GenBank/DDBJ databases">
        <title>Analysis of 21 Apiospora genomes using comparative genomics revels a genus with tremendous synthesis potential of carbohydrate active enzymes and secondary metabolites.</title>
        <authorList>
            <person name="Sorensen T."/>
        </authorList>
    </citation>
    <scope>NUCLEOTIDE SEQUENCE [LARGE SCALE GENOMIC DNA]</scope>
    <source>
        <strain evidence="3 4">CBS 135458</strain>
    </source>
</reference>
<sequence length="758" mass="86094">MPARRANDEKEHTGPSFMPSSALSNVLDTRSKPSLEEDVQSEHEDDPKQQEGPNTHPDPGKKQETPPKMSLEGTKQGRLEEPKPDTGSGRKSLDDADQDFRSAVQEVAELEVSNARLRYHHVDLVKAKNEITNSKLDQAVRDLAFKQVLDELKGRKTGSDLTEEEIHQRTEEIKSRGDAIMDAIAESVMKAVENDAKNDESSYIPQSQSHAKSRVLRLLRQNASYYELLGVKRDAKERDILKARNQWNLRLHPDRNKDDQEALLCTQVINGAADALRDARKRSEHDAFLKNKPLDPLAPGEEFAPNADDSDDGSDLGDEPDSEEEDEGSYPPPPRAVQRLHWNMNSLIQKLFSRLDGNLDAPVWEKEVLRHNNKIEENNKEHNRKPDMFTVPFHKLLACTFHQRSIIEYYKTGTTSPDLVQIRLQSLQDYFEGARRRGLYQWPDAWTALLMKPLRKKLGELKLPEEQMKTEPTPGKTPATPQNKERPPAPKPSQATGAPGGSGADRMDGVKHTGTELMTRPTPNDSKEIRELAYSSPPNGKFSSGFKLFIEVEGPNRLKVKTMRDVDLEDIYRCVKSDLPNVQTRRVNELHPDDLLEVKGVAWTDDRRYWTYVWAKRRSSDDEPIMTRTDFRKWQPNADWLIDQFIWDAGLIPTWAPEVLNSPFNPHSGALHYPKPSRKDSALAHNQMVLRQPRIGGHNDEQNYHHFGNGLASSAVGHHSPEITQLAQMLNALSVTVNTMQEQQRIQSDILRQFLPAP</sequence>
<feature type="region of interest" description="Disordered" evidence="1">
    <location>
        <begin position="287"/>
        <end position="337"/>
    </location>
</feature>
<evidence type="ECO:0000313" key="4">
    <source>
        <dbReference type="Proteomes" id="UP001480595"/>
    </source>
</evidence>
<dbReference type="RefSeq" id="XP_066710711.1">
    <property type="nucleotide sequence ID" value="XM_066861601.1"/>
</dbReference>
<dbReference type="GeneID" id="92094664"/>
<evidence type="ECO:0000256" key="1">
    <source>
        <dbReference type="SAM" id="MobiDB-lite"/>
    </source>
</evidence>
<dbReference type="SMART" id="SM00271">
    <property type="entry name" value="DnaJ"/>
    <property type="match status" value="1"/>
</dbReference>
<accession>A0ABR1TPF1</accession>
<feature type="compositionally biased region" description="Basic and acidic residues" evidence="1">
    <location>
        <begin position="91"/>
        <end position="100"/>
    </location>
</feature>
<gene>
    <name evidence="3" type="ORF">PG994_010192</name>
</gene>
<dbReference type="PROSITE" id="PS50076">
    <property type="entry name" value="DNAJ_2"/>
    <property type="match status" value="1"/>
</dbReference>